<accession>A0ABU3VSM0</accession>
<feature type="repeat" description="TPR" evidence="1">
    <location>
        <begin position="76"/>
        <end position="109"/>
    </location>
</feature>
<keyword evidence="2" id="KW-0732">Signal</keyword>
<evidence type="ECO:0000256" key="1">
    <source>
        <dbReference type="PROSITE-ProRule" id="PRU00339"/>
    </source>
</evidence>
<dbReference type="PANTHER" id="PTHR44809">
    <property type="match status" value="1"/>
</dbReference>
<dbReference type="EMBL" id="JAWIIJ010000001">
    <property type="protein sequence ID" value="MDV2077206.1"/>
    <property type="molecule type" value="Genomic_DNA"/>
</dbReference>
<dbReference type="SMART" id="SM00028">
    <property type="entry name" value="TPR"/>
    <property type="match status" value="3"/>
</dbReference>
<dbReference type="PROSITE" id="PS50005">
    <property type="entry name" value="TPR"/>
    <property type="match status" value="2"/>
</dbReference>
<evidence type="ECO:0000313" key="3">
    <source>
        <dbReference type="EMBL" id="MDV2077206.1"/>
    </source>
</evidence>
<dbReference type="PROSITE" id="PS51257">
    <property type="entry name" value="PROKAR_LIPOPROTEIN"/>
    <property type="match status" value="1"/>
</dbReference>
<evidence type="ECO:0000256" key="2">
    <source>
        <dbReference type="SAM" id="SignalP"/>
    </source>
</evidence>
<feature type="chain" id="PRO_5045961300" evidence="2">
    <location>
        <begin position="28"/>
        <end position="194"/>
    </location>
</feature>
<feature type="signal peptide" evidence="2">
    <location>
        <begin position="1"/>
        <end position="27"/>
    </location>
</feature>
<dbReference type="PANTHER" id="PTHR44809:SF1">
    <property type="entry name" value="PROTEIN O-MANNOSYL-TRANSFERASE TMTC1"/>
    <property type="match status" value="1"/>
</dbReference>
<name>A0ABU3VSM0_9GAMM</name>
<dbReference type="SUPFAM" id="SSF48452">
    <property type="entry name" value="TPR-like"/>
    <property type="match status" value="1"/>
</dbReference>
<sequence length="194" mass="21461">MNCGNRRRHHRSCLVAALLVLAGCAARQPAPDSATWQPDEATRTAYQAALSQLSAGDLDAAAAQLQSIHQAHPSLAGPVANLGLIAMRQGERDQARGYFQQALAAHPEHLHSLNALGVLARQDADFETAERYYRQALAVNPDFQPALRNLGILLELYRGELAEALALYQRYQALQPEEDPQVSEWIFDLDRRIE</sequence>
<dbReference type="Pfam" id="PF13424">
    <property type="entry name" value="TPR_12"/>
    <property type="match status" value="1"/>
</dbReference>
<dbReference type="Pfam" id="PF13174">
    <property type="entry name" value="TPR_6"/>
    <property type="match status" value="1"/>
</dbReference>
<evidence type="ECO:0000313" key="4">
    <source>
        <dbReference type="Proteomes" id="UP001269819"/>
    </source>
</evidence>
<organism evidence="3 4">
    <name type="scientific">Marinobacter xestospongiae</name>
    <dbReference type="NCBI Taxonomy" id="994319"/>
    <lineage>
        <taxon>Bacteria</taxon>
        <taxon>Pseudomonadati</taxon>
        <taxon>Pseudomonadota</taxon>
        <taxon>Gammaproteobacteria</taxon>
        <taxon>Pseudomonadales</taxon>
        <taxon>Marinobacteraceae</taxon>
        <taxon>Marinobacter</taxon>
    </lineage>
</organism>
<dbReference type="InterPro" id="IPR052943">
    <property type="entry name" value="TMTC_O-mannosyl-trnsfr"/>
</dbReference>
<protein>
    <submittedName>
        <fullName evidence="3">Tetratricopeptide repeat protein</fullName>
    </submittedName>
</protein>
<comment type="caution">
    <text evidence="3">The sequence shown here is derived from an EMBL/GenBank/DDBJ whole genome shotgun (WGS) entry which is preliminary data.</text>
</comment>
<dbReference type="InterPro" id="IPR011990">
    <property type="entry name" value="TPR-like_helical_dom_sf"/>
</dbReference>
<dbReference type="RefSeq" id="WP_316972202.1">
    <property type="nucleotide sequence ID" value="NZ_JAWIIJ010000001.1"/>
</dbReference>
<dbReference type="Gene3D" id="1.25.40.10">
    <property type="entry name" value="Tetratricopeptide repeat domain"/>
    <property type="match status" value="1"/>
</dbReference>
<reference evidence="3 4" key="1">
    <citation type="submission" date="2023-10" db="EMBL/GenBank/DDBJ databases">
        <title>Characteristics and mechanism of a salt-tolerant marine origin heterotrophic nitrifying- aerobic denitrifying bacteria Marinobacter xestospongiae HN1.</title>
        <authorList>
            <person name="Qi R."/>
        </authorList>
    </citation>
    <scope>NUCLEOTIDE SEQUENCE [LARGE SCALE GENOMIC DNA]</scope>
    <source>
        <strain evidence="3 4">HN1</strain>
    </source>
</reference>
<dbReference type="InterPro" id="IPR019734">
    <property type="entry name" value="TPR_rpt"/>
</dbReference>
<keyword evidence="4" id="KW-1185">Reference proteome</keyword>
<dbReference type="Proteomes" id="UP001269819">
    <property type="component" value="Unassembled WGS sequence"/>
</dbReference>
<keyword evidence="1" id="KW-0802">TPR repeat</keyword>
<gene>
    <name evidence="3" type="ORF">RYS15_00855</name>
</gene>
<feature type="repeat" description="TPR" evidence="1">
    <location>
        <begin position="110"/>
        <end position="143"/>
    </location>
</feature>
<proteinExistence type="predicted"/>